<dbReference type="HOGENOM" id="CLU_111585_5_2_10"/>
<evidence type="ECO:0000256" key="4">
    <source>
        <dbReference type="SAM" id="Phobius"/>
    </source>
</evidence>
<dbReference type="SUPFAM" id="SSF46785">
    <property type="entry name" value="Winged helix' DNA-binding domain"/>
    <property type="match status" value="1"/>
</dbReference>
<dbReference type="Pfam" id="PF01638">
    <property type="entry name" value="HxlR"/>
    <property type="match status" value="1"/>
</dbReference>
<dbReference type="KEGG" id="fae:FAES_4296"/>
<dbReference type="AlphaFoldDB" id="I0KDU3"/>
<keyword evidence="3" id="KW-0804">Transcription</keyword>
<dbReference type="Gene3D" id="1.10.10.10">
    <property type="entry name" value="Winged helix-like DNA-binding domain superfamily/Winged helix DNA-binding domain"/>
    <property type="match status" value="1"/>
</dbReference>
<evidence type="ECO:0000313" key="6">
    <source>
        <dbReference type="EMBL" id="CCH02296.1"/>
    </source>
</evidence>
<sequence length="147" mass="17166">MSSRIRSRWSDKGLYFYLPVVGSYLNVSAMILTEGKTKQIDCIDQILPIRDALDVISGKWKVLILTSIMRDNRRFTEIQRSIPKINPKVLAKELKDMEEHQLIQRIVHEDNLGLIEYVATDYSRSLKNVMMELHNWGVNHRKQLLGK</sequence>
<keyword evidence="1" id="KW-0805">Transcription regulation</keyword>
<protein>
    <submittedName>
        <fullName evidence="6">Putative HTH-type transcriptional regulator ytcD</fullName>
    </submittedName>
</protein>
<feature type="domain" description="HTH hxlR-type" evidence="5">
    <location>
        <begin position="47"/>
        <end position="145"/>
    </location>
</feature>
<evidence type="ECO:0000256" key="2">
    <source>
        <dbReference type="ARBA" id="ARBA00023125"/>
    </source>
</evidence>
<keyword evidence="4" id="KW-0812">Transmembrane</keyword>
<evidence type="ECO:0000256" key="1">
    <source>
        <dbReference type="ARBA" id="ARBA00023015"/>
    </source>
</evidence>
<evidence type="ECO:0000313" key="7">
    <source>
        <dbReference type="Proteomes" id="UP000011058"/>
    </source>
</evidence>
<dbReference type="InterPro" id="IPR036390">
    <property type="entry name" value="WH_DNA-bd_sf"/>
</dbReference>
<dbReference type="PANTHER" id="PTHR33204">
    <property type="entry name" value="TRANSCRIPTIONAL REGULATOR, MARR FAMILY"/>
    <property type="match status" value="1"/>
</dbReference>
<organism evidence="6 7">
    <name type="scientific">Fibrella aestuarina BUZ 2</name>
    <dbReference type="NCBI Taxonomy" id="1166018"/>
    <lineage>
        <taxon>Bacteria</taxon>
        <taxon>Pseudomonadati</taxon>
        <taxon>Bacteroidota</taxon>
        <taxon>Cytophagia</taxon>
        <taxon>Cytophagales</taxon>
        <taxon>Spirosomataceae</taxon>
        <taxon>Fibrella</taxon>
    </lineage>
</organism>
<keyword evidence="4" id="KW-1133">Transmembrane helix</keyword>
<dbReference type="Proteomes" id="UP000011058">
    <property type="component" value="Chromosome"/>
</dbReference>
<dbReference type="EMBL" id="HE796683">
    <property type="protein sequence ID" value="CCH02296.1"/>
    <property type="molecule type" value="Genomic_DNA"/>
</dbReference>
<dbReference type="STRING" id="1166018.FAES_4296"/>
<keyword evidence="4" id="KW-0472">Membrane</keyword>
<accession>I0KDU3</accession>
<keyword evidence="2" id="KW-0238">DNA-binding</keyword>
<dbReference type="GO" id="GO:0003677">
    <property type="term" value="F:DNA binding"/>
    <property type="evidence" value="ECO:0007669"/>
    <property type="project" value="UniProtKB-KW"/>
</dbReference>
<dbReference type="PATRIC" id="fig|1166018.3.peg.1254"/>
<dbReference type="eggNOG" id="COG1733">
    <property type="taxonomic scope" value="Bacteria"/>
</dbReference>
<dbReference type="InterPro" id="IPR002577">
    <property type="entry name" value="HTH_HxlR"/>
</dbReference>
<keyword evidence="7" id="KW-1185">Reference proteome</keyword>
<evidence type="ECO:0000256" key="3">
    <source>
        <dbReference type="ARBA" id="ARBA00023163"/>
    </source>
</evidence>
<dbReference type="PROSITE" id="PS51118">
    <property type="entry name" value="HTH_HXLR"/>
    <property type="match status" value="1"/>
</dbReference>
<dbReference type="InterPro" id="IPR036388">
    <property type="entry name" value="WH-like_DNA-bd_sf"/>
</dbReference>
<evidence type="ECO:0000259" key="5">
    <source>
        <dbReference type="PROSITE" id="PS51118"/>
    </source>
</evidence>
<reference evidence="6 7" key="1">
    <citation type="journal article" date="2012" name="J. Bacteriol.">
        <title>Genome Sequence of Fibrella aestuarina BUZ 2T, a Filamentous Marine Bacterium.</title>
        <authorList>
            <person name="Filippini M."/>
            <person name="Qi W."/>
            <person name="Blom J."/>
            <person name="Goesmann A."/>
            <person name="Smits T.H."/>
            <person name="Bagheri H.C."/>
        </authorList>
    </citation>
    <scope>NUCLEOTIDE SEQUENCE [LARGE SCALE GENOMIC DNA]</scope>
    <source>
        <strain evidence="7">BUZ 2T</strain>
    </source>
</reference>
<proteinExistence type="predicted"/>
<feature type="transmembrane region" description="Helical" evidence="4">
    <location>
        <begin position="14"/>
        <end position="32"/>
    </location>
</feature>
<name>I0KDU3_9BACT</name>
<gene>
    <name evidence="6" type="ORF">FAES_4296</name>
</gene>